<name>A0ABU3PBB8_9BURK</name>
<evidence type="ECO:0000256" key="4">
    <source>
        <dbReference type="PROSITE-ProRule" id="PRU00409"/>
    </source>
</evidence>
<comment type="caution">
    <text evidence="6">The sequence shown here is derived from an EMBL/GenBank/DDBJ whole genome shotgun (WGS) entry which is preliminary data.</text>
</comment>
<feature type="domain" description="ATP-grasp" evidence="5">
    <location>
        <begin position="108"/>
        <end position="296"/>
    </location>
</feature>
<dbReference type="InterPro" id="IPR040570">
    <property type="entry name" value="LAL_C2"/>
</dbReference>
<dbReference type="RefSeq" id="WP_315650423.1">
    <property type="nucleotide sequence ID" value="NZ_JAVXZY010000004.1"/>
</dbReference>
<accession>A0ABU3PBB8</accession>
<dbReference type="SUPFAM" id="SSF56059">
    <property type="entry name" value="Glutathione synthetase ATP-binding domain-like"/>
    <property type="match status" value="1"/>
</dbReference>
<dbReference type="InterPro" id="IPR011761">
    <property type="entry name" value="ATP-grasp"/>
</dbReference>
<evidence type="ECO:0000256" key="2">
    <source>
        <dbReference type="ARBA" id="ARBA00022741"/>
    </source>
</evidence>
<sequence length="394" mass="43209">MKSIAFIGASEAHLDRARALGYRIHLVQQAKNISTRLLALADDALLCDYEDPTNDAKVLAYLRASDALRPICFKDEGLLPIGRYMDQLHGSTSYSALAQAFTDKVKMRELLAGTALDNVAFQAIAHPHDLTLAARRLGFPFIAKPRFGVGSQGIKLVRTAGELEQLQLDDPYIAEQYIDGEEFSVESFSDGGRHTIHAITHKLLFPGNGSQFVERGHQISLDYNSGEQAQGIHAAVQLFLDRIGMRDGVSHTELKVCNGQVHIIESHNRAGGDSIPNLVLLSTGVDLFELQIRQAAGDAVDTEARPLRCNAGVLFFDFKPGQMRYIAGVERALLHPQVKNLYLPKMNGAELKQPRSSFSRNGYVVGTAPTDSSVIALLQGVESSLLVRYEDTKN</sequence>
<proteinExistence type="predicted"/>
<evidence type="ECO:0000256" key="1">
    <source>
        <dbReference type="ARBA" id="ARBA00022598"/>
    </source>
</evidence>
<reference evidence="6" key="1">
    <citation type="submission" date="2023-09" db="EMBL/GenBank/DDBJ databases">
        <title>Paucibacter sp. APW11 Genome sequencing and assembly.</title>
        <authorList>
            <person name="Kim I."/>
        </authorList>
    </citation>
    <scope>NUCLEOTIDE SEQUENCE</scope>
    <source>
        <strain evidence="6">APW11</strain>
    </source>
</reference>
<keyword evidence="3 4" id="KW-0067">ATP-binding</keyword>
<dbReference type="Gene3D" id="3.30.470.20">
    <property type="entry name" value="ATP-grasp fold, B domain"/>
    <property type="match status" value="1"/>
</dbReference>
<evidence type="ECO:0000313" key="7">
    <source>
        <dbReference type="Proteomes" id="UP001246372"/>
    </source>
</evidence>
<keyword evidence="1" id="KW-0436">Ligase</keyword>
<evidence type="ECO:0000259" key="5">
    <source>
        <dbReference type="PROSITE" id="PS50975"/>
    </source>
</evidence>
<organism evidence="6 7">
    <name type="scientific">Roseateles aquae</name>
    <dbReference type="NCBI Taxonomy" id="3077235"/>
    <lineage>
        <taxon>Bacteria</taxon>
        <taxon>Pseudomonadati</taxon>
        <taxon>Pseudomonadota</taxon>
        <taxon>Betaproteobacteria</taxon>
        <taxon>Burkholderiales</taxon>
        <taxon>Sphaerotilaceae</taxon>
        <taxon>Roseateles</taxon>
    </lineage>
</organism>
<dbReference type="PANTHER" id="PTHR43585">
    <property type="entry name" value="FUMIPYRROLE BIOSYNTHESIS PROTEIN C"/>
    <property type="match status" value="1"/>
</dbReference>
<dbReference type="InterPro" id="IPR052032">
    <property type="entry name" value="ATP-dep_AA_Ligase"/>
</dbReference>
<dbReference type="PROSITE" id="PS50975">
    <property type="entry name" value="ATP_GRASP"/>
    <property type="match status" value="1"/>
</dbReference>
<gene>
    <name evidence="6" type="ORF">RQP53_11315</name>
</gene>
<evidence type="ECO:0000256" key="3">
    <source>
        <dbReference type="ARBA" id="ARBA00022840"/>
    </source>
</evidence>
<dbReference type="EMBL" id="JAVXZY010000004">
    <property type="protein sequence ID" value="MDT8999858.1"/>
    <property type="molecule type" value="Genomic_DNA"/>
</dbReference>
<dbReference type="Pfam" id="PF13535">
    <property type="entry name" value="ATP-grasp_4"/>
    <property type="match status" value="1"/>
</dbReference>
<dbReference type="Proteomes" id="UP001246372">
    <property type="component" value="Unassembled WGS sequence"/>
</dbReference>
<protein>
    <submittedName>
        <fullName evidence="6">ATP-grasp domain-containing protein</fullName>
    </submittedName>
</protein>
<keyword evidence="7" id="KW-1185">Reference proteome</keyword>
<dbReference type="PANTHER" id="PTHR43585:SF2">
    <property type="entry name" value="ATP-GRASP ENZYME FSQD"/>
    <property type="match status" value="1"/>
</dbReference>
<evidence type="ECO:0000313" key="6">
    <source>
        <dbReference type="EMBL" id="MDT8999858.1"/>
    </source>
</evidence>
<keyword evidence="2 4" id="KW-0547">Nucleotide-binding</keyword>
<dbReference type="Pfam" id="PF18603">
    <property type="entry name" value="LAL_C2"/>
    <property type="match status" value="1"/>
</dbReference>